<keyword evidence="2 5" id="KW-0645">Protease</keyword>
<evidence type="ECO:0000256" key="2">
    <source>
        <dbReference type="ARBA" id="ARBA00022670"/>
    </source>
</evidence>
<dbReference type="EMBL" id="CP025704">
    <property type="protein sequence ID" value="AUN99218.1"/>
    <property type="molecule type" value="Genomic_DNA"/>
</dbReference>
<evidence type="ECO:0000256" key="1">
    <source>
        <dbReference type="ARBA" id="ARBA00005836"/>
    </source>
</evidence>
<dbReference type="SUPFAM" id="SSF111283">
    <property type="entry name" value="Putative modulator of DNA gyrase, PmbA/TldD"/>
    <property type="match status" value="1"/>
</dbReference>
<dbReference type="OrthoDB" id="5287787at2"/>
<dbReference type="InterPro" id="IPR045569">
    <property type="entry name" value="Metalloprtase-TldD/E_C"/>
</dbReference>
<dbReference type="AlphaFoldDB" id="A0A2K9NUP3"/>
<dbReference type="KEGG" id="bsto:C0V70_14120"/>
<evidence type="ECO:0000313" key="6">
    <source>
        <dbReference type="Proteomes" id="UP000235584"/>
    </source>
</evidence>
<dbReference type="Pfam" id="PF19290">
    <property type="entry name" value="PmbA_TldD_2nd"/>
    <property type="match status" value="1"/>
</dbReference>
<keyword evidence="3" id="KW-0378">Hydrolase</keyword>
<dbReference type="Proteomes" id="UP000235584">
    <property type="component" value="Chromosome"/>
</dbReference>
<proteinExistence type="inferred from homology"/>
<gene>
    <name evidence="5" type="ORF">C0V70_14120</name>
</gene>
<accession>A0A2K9NUP3</accession>
<dbReference type="InterPro" id="IPR051463">
    <property type="entry name" value="Peptidase_U62_metallo"/>
</dbReference>
<dbReference type="GO" id="GO:0008237">
    <property type="term" value="F:metallopeptidase activity"/>
    <property type="evidence" value="ECO:0007669"/>
    <property type="project" value="UniProtKB-KW"/>
</dbReference>
<dbReference type="GO" id="GO:0006508">
    <property type="term" value="P:proteolysis"/>
    <property type="evidence" value="ECO:0007669"/>
    <property type="project" value="UniProtKB-KW"/>
</dbReference>
<dbReference type="RefSeq" id="WP_102244509.1">
    <property type="nucleotide sequence ID" value="NZ_CP025704.1"/>
</dbReference>
<name>A0A2K9NUP3_BACTC</name>
<evidence type="ECO:0000256" key="3">
    <source>
        <dbReference type="ARBA" id="ARBA00022801"/>
    </source>
</evidence>
<evidence type="ECO:0000313" key="5">
    <source>
        <dbReference type="EMBL" id="AUN99218.1"/>
    </source>
</evidence>
<dbReference type="InterPro" id="IPR035068">
    <property type="entry name" value="TldD/PmbA_N"/>
</dbReference>
<dbReference type="PANTHER" id="PTHR30624:SF10">
    <property type="entry name" value="CONSERVED PROTEIN"/>
    <property type="match status" value="1"/>
</dbReference>
<comment type="similarity">
    <text evidence="1">Belongs to the peptidase U62 family.</text>
</comment>
<dbReference type="Gene3D" id="3.30.2290.10">
    <property type="entry name" value="PmbA/TldD superfamily"/>
    <property type="match status" value="1"/>
</dbReference>
<dbReference type="InterPro" id="IPR036059">
    <property type="entry name" value="TldD/PmbA_sf"/>
</dbReference>
<organism evidence="5 6">
    <name type="scientific">Bacteriovorax stolpii</name>
    <name type="common">Bdellovibrio stolpii</name>
    <dbReference type="NCBI Taxonomy" id="960"/>
    <lineage>
        <taxon>Bacteria</taxon>
        <taxon>Pseudomonadati</taxon>
        <taxon>Bdellovibrionota</taxon>
        <taxon>Bacteriovoracia</taxon>
        <taxon>Bacteriovoracales</taxon>
        <taxon>Bacteriovoracaceae</taxon>
        <taxon>Bacteriovorax</taxon>
    </lineage>
</organism>
<dbReference type="InterPro" id="IPR002510">
    <property type="entry name" value="Metalloprtase-TldD/E_N"/>
</dbReference>
<dbReference type="Pfam" id="PF01523">
    <property type="entry name" value="PmbA_TldD_1st"/>
    <property type="match status" value="1"/>
</dbReference>
<reference evidence="5 6" key="1">
    <citation type="submission" date="2018-01" db="EMBL/GenBank/DDBJ databases">
        <title>Complete genome sequence of Bacteriovorax stolpii DSM12778.</title>
        <authorList>
            <person name="Tang B."/>
            <person name="Chang J."/>
        </authorList>
    </citation>
    <scope>NUCLEOTIDE SEQUENCE [LARGE SCALE GENOMIC DNA]</scope>
    <source>
        <strain evidence="5 6">DSM 12778</strain>
    </source>
</reference>
<dbReference type="Pfam" id="PF19289">
    <property type="entry name" value="PmbA_TldD_3rd"/>
    <property type="match status" value="1"/>
</dbReference>
<protein>
    <submittedName>
        <fullName evidence="5">Zn-dependent protease</fullName>
    </submittedName>
</protein>
<sequence length="476" mass="53091">MKLQEILKNLSDLKADYISLREVHTKNLSMSVRNEVFEGLSTSEDHGLMVEVMMNGQFAYGATNSFELEDIRECALKAKNAALEASRFSLSKFTLDERPATVGEYNSPGKKGLESFNPKEATELLMEISKTMKVHDHIINRSAYMQVSDMQTHFVATNGADIKQNINRSAVAMSAVASSELGNQRRSFGDDQSTQLGMENWNKERLLTHAKRIADEALELLNAEECPTETMDLLLAPDQLYLQIHESIGHPLELDRILGDERNYAGWSFVKPADFGTLKYGSPLMNVTFDPTVHGQFASYFADDIGNKATREFLIKDGVLLRGLGSLESQKRLNLPGVASQRATSWNRAPIDRMANVNLEPGTSSLEEMIKSVKRGIFMQTNRSWSIDDYRNKFQFGCEYGRLIEDGKLTKLVKNPNYRGITAPFWNQLKMVGDKSTFEVGGLGNCGKGEPNQVIFVGHASPVCLFTNIEVFGGGK</sequence>
<evidence type="ECO:0000256" key="4">
    <source>
        <dbReference type="ARBA" id="ARBA00023049"/>
    </source>
</evidence>
<keyword evidence="4" id="KW-0482">Metalloprotease</keyword>
<dbReference type="PANTHER" id="PTHR30624">
    <property type="entry name" value="UNCHARACTERIZED PROTEIN TLDD AND PMBA"/>
    <property type="match status" value="1"/>
</dbReference>
<dbReference type="GO" id="GO:0005829">
    <property type="term" value="C:cytosol"/>
    <property type="evidence" value="ECO:0007669"/>
    <property type="project" value="TreeGrafter"/>
</dbReference>
<keyword evidence="6" id="KW-1185">Reference proteome</keyword>
<dbReference type="InterPro" id="IPR045570">
    <property type="entry name" value="Metalloprtase-TldD/E_cen_dom"/>
</dbReference>